<dbReference type="Proteomes" id="UP000054166">
    <property type="component" value="Unassembled WGS sequence"/>
</dbReference>
<protein>
    <submittedName>
        <fullName evidence="2">Uncharacterized protein</fullName>
    </submittedName>
</protein>
<feature type="region of interest" description="Disordered" evidence="1">
    <location>
        <begin position="35"/>
        <end position="111"/>
    </location>
</feature>
<feature type="compositionally biased region" description="Polar residues" evidence="1">
    <location>
        <begin position="367"/>
        <end position="386"/>
    </location>
</feature>
<feature type="region of interest" description="Disordered" evidence="1">
    <location>
        <begin position="846"/>
        <end position="865"/>
    </location>
</feature>
<proteinExistence type="predicted"/>
<feature type="region of interest" description="Disordered" evidence="1">
    <location>
        <begin position="272"/>
        <end position="316"/>
    </location>
</feature>
<dbReference type="InParanoid" id="A0A0C3FRS1"/>
<feature type="region of interest" description="Disordered" evidence="1">
    <location>
        <begin position="872"/>
        <end position="905"/>
    </location>
</feature>
<sequence>MSSNRPPQIHLSLHAENGTSFKRSFEQYGFDLDAPLTDASEAGGSGLSGVGSADRNDRNKRARSESSLSNTDELAESSGSSDVGPAGSSGATSIEDDSMSGLSATRPNSLADNVLRISPPVLTELSRLPSPDFEDVEMSAIGDSGPLSPHPIHSTSVSGHEEGYRASLERFSVFDNAISALRQSTSRPPASSPTLPPLSTVAEDNEAHAREPAVHPRVPSHAFRNLEFVEEDSNIPGLQVFTLGELHSSESDGDSGEGTMQRDLDERLDENLTLRSQNSSREPPGRFSTLVPHAPPTAETSNVTREQMPTLPRLSPAPFFSQQDFEWWPSELSSSDPSTRSPSRPRPDASSRGATDYMPPRDWIGVPSSSRVRQTGTLNTSANASWSRRRVISRARPQHMELVDDVSDDDQPVFFPSVAQLPSDRYEQERPVLERHRDSVDVQRPSGASSRLSGERHPRQSEFDADLRLHFSHNDRLPSGRAEAFARSRVSLMQRPHERLEDVRSRFGRRLTLPGIEISDVESDVRPRLLDRIHSRPSPPRSSNSTGSLASLNHPQRSAATISAFLRRPIASDHGPSSSTNASRLSPSTSNVDDAESGMDWSMPLYPIDPSRQPPPAAQERFQSHLYSSRVASSNSLVSENAAELRRNLARSQMLQTLPQDDDTSNLLSADSPWRTRHEPETDPWSQPINRAAMLRDAPNRPRPRAGEPWRDRTSNPSLRPYASSLSTSRTVGRTVEGDHRFNPLLGPPSTSPFVRSTAPVSSANNLTSRINRDRTLPGMVDPSQTVALSTTSPTSPVFGLSSNSQQISQRTRVFPSTVDASRGISTARPVRAQSPVAWDDFFESAAHPSPEADSPVPGHTDHDMRIPVRQRPSLVDVGPFRSPSPASPAGRAPRSPESPRATPVSTYRNLDLSAYHEGPFRASLQRYVDFDRIRSRLSRLESMADNVSSRPTLAPSLPPLQFENDDHVSAANASSRATPSARLLHCLQPTTRISIFLIWCAKPDWAEAHFRLRPPFRLPKIIALIFVETEAPWKPTFEPKEIAGLRGQFIWTLVSIILLLSTHGKTRIGSNRNDSVHMTHGYSLSGVTWCLTAQWTPRPILVQSLLSSLALLTATMTFKAVDPLEKEQTTA</sequence>
<feature type="compositionally biased region" description="Polar residues" evidence="1">
    <location>
        <begin position="575"/>
        <end position="592"/>
    </location>
</feature>
<feature type="compositionally biased region" description="Basic and acidic residues" evidence="1">
    <location>
        <begin position="205"/>
        <end position="214"/>
    </location>
</feature>
<evidence type="ECO:0000256" key="1">
    <source>
        <dbReference type="SAM" id="MobiDB-lite"/>
    </source>
</evidence>
<gene>
    <name evidence="2" type="ORF">PILCRDRAFT_309403</name>
</gene>
<feature type="compositionally biased region" description="Polar residues" evidence="1">
    <location>
        <begin position="546"/>
        <end position="555"/>
    </location>
</feature>
<keyword evidence="3" id="KW-1185">Reference proteome</keyword>
<feature type="compositionally biased region" description="Basic and acidic residues" evidence="1">
    <location>
        <begin position="54"/>
        <end position="64"/>
    </location>
</feature>
<feature type="compositionally biased region" description="Low complexity" evidence="1">
    <location>
        <begin position="333"/>
        <end position="352"/>
    </location>
</feature>
<dbReference type="AlphaFoldDB" id="A0A0C3FRS1"/>
<evidence type="ECO:0000313" key="2">
    <source>
        <dbReference type="EMBL" id="KIM86610.1"/>
    </source>
</evidence>
<feature type="compositionally biased region" description="Basic and acidic residues" evidence="1">
    <location>
        <begin position="705"/>
        <end position="714"/>
    </location>
</feature>
<reference evidence="2 3" key="1">
    <citation type="submission" date="2014-04" db="EMBL/GenBank/DDBJ databases">
        <authorList>
            <consortium name="DOE Joint Genome Institute"/>
            <person name="Kuo A."/>
            <person name="Tarkka M."/>
            <person name="Buscot F."/>
            <person name="Kohler A."/>
            <person name="Nagy L.G."/>
            <person name="Floudas D."/>
            <person name="Copeland A."/>
            <person name="Barry K.W."/>
            <person name="Cichocki N."/>
            <person name="Veneault-Fourrey C."/>
            <person name="LaButti K."/>
            <person name="Lindquist E.A."/>
            <person name="Lipzen A."/>
            <person name="Lundell T."/>
            <person name="Morin E."/>
            <person name="Murat C."/>
            <person name="Sun H."/>
            <person name="Tunlid A."/>
            <person name="Henrissat B."/>
            <person name="Grigoriev I.V."/>
            <person name="Hibbett D.S."/>
            <person name="Martin F."/>
            <person name="Nordberg H.P."/>
            <person name="Cantor M.N."/>
            <person name="Hua S.X."/>
        </authorList>
    </citation>
    <scope>NUCLEOTIDE SEQUENCE [LARGE SCALE GENOMIC DNA]</scope>
    <source>
        <strain evidence="2 3">F 1598</strain>
    </source>
</reference>
<feature type="compositionally biased region" description="Low complexity" evidence="1">
    <location>
        <begin position="880"/>
        <end position="904"/>
    </location>
</feature>
<feature type="region of interest" description="Disordered" evidence="1">
    <location>
        <begin position="182"/>
        <end position="218"/>
    </location>
</feature>
<reference evidence="3" key="2">
    <citation type="submission" date="2015-01" db="EMBL/GenBank/DDBJ databases">
        <title>Evolutionary Origins and Diversification of the Mycorrhizal Mutualists.</title>
        <authorList>
            <consortium name="DOE Joint Genome Institute"/>
            <consortium name="Mycorrhizal Genomics Consortium"/>
            <person name="Kohler A."/>
            <person name="Kuo A."/>
            <person name="Nagy L.G."/>
            <person name="Floudas D."/>
            <person name="Copeland A."/>
            <person name="Barry K.W."/>
            <person name="Cichocki N."/>
            <person name="Veneault-Fourrey C."/>
            <person name="LaButti K."/>
            <person name="Lindquist E.A."/>
            <person name="Lipzen A."/>
            <person name="Lundell T."/>
            <person name="Morin E."/>
            <person name="Murat C."/>
            <person name="Riley R."/>
            <person name="Ohm R."/>
            <person name="Sun H."/>
            <person name="Tunlid A."/>
            <person name="Henrissat B."/>
            <person name="Grigoriev I.V."/>
            <person name="Hibbett D.S."/>
            <person name="Martin F."/>
        </authorList>
    </citation>
    <scope>NUCLEOTIDE SEQUENCE [LARGE SCALE GENOMIC DNA]</scope>
    <source>
        <strain evidence="3">F 1598</strain>
    </source>
</reference>
<feature type="compositionally biased region" description="Polar residues" evidence="1">
    <location>
        <begin position="656"/>
        <end position="669"/>
    </location>
</feature>
<feature type="compositionally biased region" description="Polar residues" evidence="1">
    <location>
        <begin position="65"/>
        <end position="81"/>
    </location>
</feature>
<dbReference type="HOGENOM" id="CLU_278870_0_0_1"/>
<feature type="region of interest" description="Disordered" evidence="1">
    <location>
        <begin position="330"/>
        <end position="390"/>
    </location>
</feature>
<dbReference type="EMBL" id="KN832981">
    <property type="protein sequence ID" value="KIM86610.1"/>
    <property type="molecule type" value="Genomic_DNA"/>
</dbReference>
<feature type="compositionally biased region" description="Basic and acidic residues" evidence="1">
    <location>
        <begin position="424"/>
        <end position="441"/>
    </location>
</feature>
<feature type="region of interest" description="Disordered" evidence="1">
    <location>
        <begin position="531"/>
        <end position="555"/>
    </location>
</feature>
<evidence type="ECO:0000313" key="3">
    <source>
        <dbReference type="Proteomes" id="UP000054166"/>
    </source>
</evidence>
<feature type="compositionally biased region" description="Polar residues" evidence="1">
    <location>
        <begin position="752"/>
        <end position="763"/>
    </location>
</feature>
<feature type="region of interest" description="Disordered" evidence="1">
    <location>
        <begin position="570"/>
        <end position="637"/>
    </location>
</feature>
<feature type="region of interest" description="Disordered" evidence="1">
    <location>
        <begin position="656"/>
        <end position="763"/>
    </location>
</feature>
<dbReference type="OrthoDB" id="3271301at2759"/>
<feature type="compositionally biased region" description="Polar residues" evidence="1">
    <location>
        <begin position="298"/>
        <end position="307"/>
    </location>
</feature>
<feature type="region of interest" description="Disordered" evidence="1">
    <location>
        <begin position="402"/>
        <end position="461"/>
    </location>
</feature>
<accession>A0A0C3FRS1</accession>
<feature type="compositionally biased region" description="Polar residues" evidence="1">
    <location>
        <begin position="100"/>
        <end position="111"/>
    </location>
</feature>
<name>A0A0C3FRS1_PILCF</name>
<feature type="region of interest" description="Disordered" evidence="1">
    <location>
        <begin position="786"/>
        <end position="805"/>
    </location>
</feature>
<organism evidence="2 3">
    <name type="scientific">Piloderma croceum (strain F 1598)</name>
    <dbReference type="NCBI Taxonomy" id="765440"/>
    <lineage>
        <taxon>Eukaryota</taxon>
        <taxon>Fungi</taxon>
        <taxon>Dikarya</taxon>
        <taxon>Basidiomycota</taxon>
        <taxon>Agaricomycotina</taxon>
        <taxon>Agaricomycetes</taxon>
        <taxon>Agaricomycetidae</taxon>
        <taxon>Atheliales</taxon>
        <taxon>Atheliaceae</taxon>
        <taxon>Piloderma</taxon>
    </lineage>
</organism>
<feature type="compositionally biased region" description="Low complexity" evidence="1">
    <location>
        <begin position="628"/>
        <end position="637"/>
    </location>
</feature>